<reference evidence="1" key="1">
    <citation type="submission" date="2015-04" db="UniProtKB">
        <authorList>
            <consortium name="EnsemblPlants"/>
        </authorList>
    </citation>
    <scope>IDENTIFICATION</scope>
</reference>
<dbReference type="HOGENOM" id="CLU_2610238_0_0_1"/>
<sequence length="79" mass="9341">MVCYYSWQAARVQASRIADIEASSKSFRSILWFVKLANTSEACRICFQFVQLSWQHTEEILHSLRLRFFNAKLITHLIM</sequence>
<name>A0A0E0M084_ORYPU</name>
<evidence type="ECO:0000313" key="2">
    <source>
        <dbReference type="Proteomes" id="UP000026962"/>
    </source>
</evidence>
<keyword evidence="2" id="KW-1185">Reference proteome</keyword>
<dbReference type="Proteomes" id="UP000026962">
    <property type="component" value="Chromosome 9"/>
</dbReference>
<reference evidence="1" key="2">
    <citation type="submission" date="2018-05" db="EMBL/GenBank/DDBJ databases">
        <title>OpunRS2 (Oryza punctata Reference Sequence Version 2).</title>
        <authorList>
            <person name="Zhang J."/>
            <person name="Kudrna D."/>
            <person name="Lee S."/>
            <person name="Talag J."/>
            <person name="Welchert J."/>
            <person name="Wing R.A."/>
        </authorList>
    </citation>
    <scope>NUCLEOTIDE SEQUENCE [LARGE SCALE GENOMIC DNA]</scope>
</reference>
<organism evidence="1">
    <name type="scientific">Oryza punctata</name>
    <name type="common">Red rice</name>
    <dbReference type="NCBI Taxonomy" id="4537"/>
    <lineage>
        <taxon>Eukaryota</taxon>
        <taxon>Viridiplantae</taxon>
        <taxon>Streptophyta</taxon>
        <taxon>Embryophyta</taxon>
        <taxon>Tracheophyta</taxon>
        <taxon>Spermatophyta</taxon>
        <taxon>Magnoliopsida</taxon>
        <taxon>Liliopsida</taxon>
        <taxon>Poales</taxon>
        <taxon>Poaceae</taxon>
        <taxon>BOP clade</taxon>
        <taxon>Oryzoideae</taxon>
        <taxon>Oryzeae</taxon>
        <taxon>Oryzinae</taxon>
        <taxon>Oryza</taxon>
    </lineage>
</organism>
<dbReference type="EnsemblPlants" id="OPUNC09G05960.1">
    <property type="protein sequence ID" value="OPUNC09G05960.1"/>
    <property type="gene ID" value="OPUNC09G05960"/>
</dbReference>
<dbReference type="AlphaFoldDB" id="A0A0E0M084"/>
<evidence type="ECO:0000313" key="1">
    <source>
        <dbReference type="EnsemblPlants" id="OPUNC09G05960.1"/>
    </source>
</evidence>
<accession>A0A0E0M084</accession>
<protein>
    <submittedName>
        <fullName evidence="1">Uncharacterized protein</fullName>
    </submittedName>
</protein>
<dbReference type="Gramene" id="OPUNC09G05960.1">
    <property type="protein sequence ID" value="OPUNC09G05960.1"/>
    <property type="gene ID" value="OPUNC09G05960"/>
</dbReference>
<proteinExistence type="predicted"/>